<name>A0ABW8YAC7_9FLAO</name>
<dbReference type="EMBL" id="JBELQB010000003">
    <property type="protein sequence ID" value="MFL9836732.1"/>
    <property type="molecule type" value="Genomic_DNA"/>
</dbReference>
<proteinExistence type="predicted"/>
<gene>
    <name evidence="1" type="ORF">ABS768_04430</name>
</gene>
<reference evidence="1 2" key="1">
    <citation type="submission" date="2024-06" db="EMBL/GenBank/DDBJ databases">
        <authorList>
            <person name="Kaempfer P."/>
            <person name="Viver T."/>
        </authorList>
    </citation>
    <scope>NUCLEOTIDE SEQUENCE [LARGE SCALE GENOMIC DNA]</scope>
    <source>
        <strain evidence="1 2">ST-75</strain>
    </source>
</reference>
<dbReference type="Proteomes" id="UP001629059">
    <property type="component" value="Unassembled WGS sequence"/>
</dbReference>
<evidence type="ECO:0000313" key="2">
    <source>
        <dbReference type="Proteomes" id="UP001629059"/>
    </source>
</evidence>
<keyword evidence="2" id="KW-1185">Reference proteome</keyword>
<organism evidence="1 2">
    <name type="scientific">Flavobacterium rhizophilum</name>
    <dbReference type="NCBI Taxonomy" id="3163296"/>
    <lineage>
        <taxon>Bacteria</taxon>
        <taxon>Pseudomonadati</taxon>
        <taxon>Bacteroidota</taxon>
        <taxon>Flavobacteriia</taxon>
        <taxon>Flavobacteriales</taxon>
        <taxon>Flavobacteriaceae</taxon>
        <taxon>Flavobacterium</taxon>
    </lineage>
</organism>
<accession>A0ABW8YAC7</accession>
<comment type="caution">
    <text evidence="1">The sequence shown here is derived from an EMBL/GenBank/DDBJ whole genome shotgun (WGS) entry which is preliminary data.</text>
</comment>
<evidence type="ECO:0000313" key="1">
    <source>
        <dbReference type="EMBL" id="MFL9836732.1"/>
    </source>
</evidence>
<sequence>MKYTIKVVTLLAACVTNSPSNILIEAIILLLQGVIRLNLNPLRLNKSQNPQYLIVKQ</sequence>
<evidence type="ECO:0008006" key="3">
    <source>
        <dbReference type="Google" id="ProtNLM"/>
    </source>
</evidence>
<dbReference type="RefSeq" id="WP_408073761.1">
    <property type="nucleotide sequence ID" value="NZ_JBELQB010000003.1"/>
</dbReference>
<protein>
    <recommendedName>
        <fullName evidence="3">Lipoprotein</fullName>
    </recommendedName>
</protein>